<evidence type="ECO:0000256" key="8">
    <source>
        <dbReference type="ARBA" id="ARBA00023136"/>
    </source>
</evidence>
<dbReference type="Proteomes" id="UP000784294">
    <property type="component" value="Unassembled WGS sequence"/>
</dbReference>
<dbReference type="GO" id="GO:0005759">
    <property type="term" value="C:mitochondrial matrix"/>
    <property type="evidence" value="ECO:0007669"/>
    <property type="project" value="UniProtKB-SubCell"/>
</dbReference>
<comment type="subcellular location">
    <subcellularLocation>
        <location evidence="1">Mitochondrion inner membrane</location>
    </subcellularLocation>
    <subcellularLocation>
        <location evidence="2">Mitochondrion matrix</location>
    </subcellularLocation>
</comment>
<dbReference type="Gene3D" id="3.40.50.300">
    <property type="entry name" value="P-loop containing nucleotide triphosphate hydrolases"/>
    <property type="match status" value="1"/>
</dbReference>
<sequence length="382" mass="43329">MSWLLSFWKKDQKKDSSSEGGRAFEKSAKLQYDFHSADLERAASAAKTLERSMKSKQKLKNLKRSQTLRHFVFYDLFIQKFELLSAGEGIRMVINHVQRERRALEDDNAASKSRMDYQDNLSRKRLRDQLSQEKLSKDEEGAKNQEANRLKNVEYEAELRYQNDLKLLQARLLGEAQVERENSEIQLERARMEADEWRKTVLQTISTAGSLFGAGLNALLSDRDKVTTTVLACTALTAGVYASRYGISSLTKFIESRIGKPSLVRETSRLNAVDMLQHPLKPGLEDRLRKIALSTRYTKANNGFYRNILMAGPPGTGKTMFAKGLAKHSGMDYAILTGGDISPLGKSGVSALHKVFDWAMTSRKGCEWHLTFEEIRNNNHLL</sequence>
<evidence type="ECO:0000259" key="10">
    <source>
        <dbReference type="Pfam" id="PF00004"/>
    </source>
</evidence>
<evidence type="ECO:0000256" key="1">
    <source>
        <dbReference type="ARBA" id="ARBA00004273"/>
    </source>
</evidence>
<evidence type="ECO:0000256" key="2">
    <source>
        <dbReference type="ARBA" id="ARBA00004305"/>
    </source>
</evidence>
<feature type="coiled-coil region" evidence="9">
    <location>
        <begin position="173"/>
        <end position="200"/>
    </location>
</feature>
<gene>
    <name evidence="12" type="ORF">PXEA_LOCUS9525</name>
</gene>
<dbReference type="OrthoDB" id="6276023at2759"/>
<evidence type="ECO:0008006" key="14">
    <source>
        <dbReference type="Google" id="ProtNLM"/>
    </source>
</evidence>
<evidence type="ECO:0000256" key="6">
    <source>
        <dbReference type="ARBA" id="ARBA00023054"/>
    </source>
</evidence>
<dbReference type="AlphaFoldDB" id="A0A448WNE1"/>
<keyword evidence="3" id="KW-0547">Nucleotide-binding</keyword>
<organism evidence="12 13">
    <name type="scientific">Protopolystoma xenopodis</name>
    <dbReference type="NCBI Taxonomy" id="117903"/>
    <lineage>
        <taxon>Eukaryota</taxon>
        <taxon>Metazoa</taxon>
        <taxon>Spiralia</taxon>
        <taxon>Lophotrochozoa</taxon>
        <taxon>Platyhelminthes</taxon>
        <taxon>Monogenea</taxon>
        <taxon>Polyopisthocotylea</taxon>
        <taxon>Polystomatidea</taxon>
        <taxon>Polystomatidae</taxon>
        <taxon>Protopolystoma</taxon>
    </lineage>
</organism>
<dbReference type="PANTHER" id="PTHR23075:SF0">
    <property type="entry name" value="ATPASE FAMILY AAA DOMAIN-CONTAINING PROTEIN 3"/>
    <property type="match status" value="1"/>
</dbReference>
<feature type="domain" description="ATPase family AAA" evidence="11">
    <location>
        <begin position="20"/>
        <end position="265"/>
    </location>
</feature>
<keyword evidence="7" id="KW-0496">Mitochondrion</keyword>
<evidence type="ECO:0000313" key="12">
    <source>
        <dbReference type="EMBL" id="VEL16085.1"/>
    </source>
</evidence>
<evidence type="ECO:0000256" key="3">
    <source>
        <dbReference type="ARBA" id="ARBA00022741"/>
    </source>
</evidence>
<dbReference type="InterPro" id="IPR003959">
    <property type="entry name" value="ATPase_AAA_core"/>
</dbReference>
<dbReference type="PANTHER" id="PTHR23075">
    <property type="entry name" value="PUTATIVE ATP-ASE"/>
    <property type="match status" value="1"/>
</dbReference>
<dbReference type="GO" id="GO:0005743">
    <property type="term" value="C:mitochondrial inner membrane"/>
    <property type="evidence" value="ECO:0007669"/>
    <property type="project" value="UniProtKB-SubCell"/>
</dbReference>
<dbReference type="SUPFAM" id="SSF52540">
    <property type="entry name" value="P-loop containing nucleoside triphosphate hydrolases"/>
    <property type="match status" value="1"/>
</dbReference>
<keyword evidence="8" id="KW-0472">Membrane</keyword>
<dbReference type="Pfam" id="PF00004">
    <property type="entry name" value="AAA"/>
    <property type="match status" value="1"/>
</dbReference>
<evidence type="ECO:0000256" key="4">
    <source>
        <dbReference type="ARBA" id="ARBA00022792"/>
    </source>
</evidence>
<dbReference type="EMBL" id="CAAALY010027078">
    <property type="protein sequence ID" value="VEL16085.1"/>
    <property type="molecule type" value="Genomic_DNA"/>
</dbReference>
<reference evidence="12" key="1">
    <citation type="submission" date="2018-11" db="EMBL/GenBank/DDBJ databases">
        <authorList>
            <consortium name="Pathogen Informatics"/>
        </authorList>
    </citation>
    <scope>NUCLEOTIDE SEQUENCE</scope>
</reference>
<accession>A0A448WNE1</accession>
<evidence type="ECO:0000256" key="7">
    <source>
        <dbReference type="ARBA" id="ARBA00023128"/>
    </source>
</evidence>
<dbReference type="GO" id="GO:0008270">
    <property type="term" value="F:zinc ion binding"/>
    <property type="evidence" value="ECO:0007669"/>
    <property type="project" value="TreeGrafter"/>
</dbReference>
<dbReference type="GO" id="GO:0016887">
    <property type="term" value="F:ATP hydrolysis activity"/>
    <property type="evidence" value="ECO:0007669"/>
    <property type="project" value="InterPro"/>
</dbReference>
<dbReference type="InterPro" id="IPR027417">
    <property type="entry name" value="P-loop_NTPase"/>
</dbReference>
<evidence type="ECO:0000256" key="5">
    <source>
        <dbReference type="ARBA" id="ARBA00022840"/>
    </source>
</evidence>
<keyword evidence="6 9" id="KW-0175">Coiled coil</keyword>
<keyword evidence="13" id="KW-1185">Reference proteome</keyword>
<comment type="caution">
    <text evidence="12">The sequence shown here is derived from an EMBL/GenBank/DDBJ whole genome shotgun (WGS) entry which is preliminary data.</text>
</comment>
<evidence type="ECO:0000256" key="9">
    <source>
        <dbReference type="SAM" id="Coils"/>
    </source>
</evidence>
<feature type="domain" description="ATPase AAA-type core" evidence="10">
    <location>
        <begin position="308"/>
        <end position="363"/>
    </location>
</feature>
<keyword evidence="5" id="KW-0067">ATP-binding</keyword>
<name>A0A448WNE1_9PLAT</name>
<evidence type="ECO:0000259" key="11">
    <source>
        <dbReference type="Pfam" id="PF12037"/>
    </source>
</evidence>
<dbReference type="Pfam" id="PF12037">
    <property type="entry name" value="ATAD3_N"/>
    <property type="match status" value="1"/>
</dbReference>
<keyword evidence="4" id="KW-0999">Mitochondrion inner membrane</keyword>
<evidence type="ECO:0000313" key="13">
    <source>
        <dbReference type="Proteomes" id="UP000784294"/>
    </source>
</evidence>
<dbReference type="GO" id="GO:0005524">
    <property type="term" value="F:ATP binding"/>
    <property type="evidence" value="ECO:0007669"/>
    <property type="project" value="UniProtKB-KW"/>
</dbReference>
<dbReference type="GO" id="GO:0007005">
    <property type="term" value="P:mitochondrion organization"/>
    <property type="evidence" value="ECO:0007669"/>
    <property type="project" value="TreeGrafter"/>
</dbReference>
<proteinExistence type="predicted"/>
<protein>
    <recommendedName>
        <fullName evidence="14">ATPase AAA-type core domain-containing protein</fullName>
    </recommendedName>
</protein>
<dbReference type="InterPro" id="IPR021911">
    <property type="entry name" value="ATAD3_N"/>
</dbReference>